<evidence type="ECO:0000256" key="1">
    <source>
        <dbReference type="SAM" id="Phobius"/>
    </source>
</evidence>
<dbReference type="RefSeq" id="WP_074784254.1">
    <property type="nucleotide sequence ID" value="NZ_FNSN01000003.1"/>
</dbReference>
<accession>A0A1H4QLQ2</accession>
<protein>
    <recommendedName>
        <fullName evidence="4">Phospholipase_D-nuclease N-terminal</fullName>
    </recommendedName>
</protein>
<dbReference type="STRING" id="156980.SAMN04489745_2322"/>
<proteinExistence type="predicted"/>
<keyword evidence="3" id="KW-1185">Reference proteome</keyword>
<evidence type="ECO:0008006" key="4">
    <source>
        <dbReference type="Google" id="ProtNLM"/>
    </source>
</evidence>
<sequence length="84" mass="9044">MQESPNPLVPTGWEAGVMIIGAVIVVLAIVAWILLLVRKPLTPAYRLVLALAVLMFPVLGPLAAILISLRAPRPGREVLQGRQD</sequence>
<dbReference type="EMBL" id="FNSN01000003">
    <property type="protein sequence ID" value="SEC20431.1"/>
    <property type="molecule type" value="Genomic_DNA"/>
</dbReference>
<gene>
    <name evidence="2" type="ORF">SAMN04489745_2322</name>
</gene>
<evidence type="ECO:0000313" key="3">
    <source>
        <dbReference type="Proteomes" id="UP000182652"/>
    </source>
</evidence>
<organism evidence="2 3">
    <name type="scientific">Arthrobacter woluwensis</name>
    <dbReference type="NCBI Taxonomy" id="156980"/>
    <lineage>
        <taxon>Bacteria</taxon>
        <taxon>Bacillati</taxon>
        <taxon>Actinomycetota</taxon>
        <taxon>Actinomycetes</taxon>
        <taxon>Micrococcales</taxon>
        <taxon>Micrococcaceae</taxon>
        <taxon>Arthrobacter</taxon>
    </lineage>
</organism>
<keyword evidence="1" id="KW-0812">Transmembrane</keyword>
<reference evidence="2 3" key="1">
    <citation type="submission" date="2016-10" db="EMBL/GenBank/DDBJ databases">
        <authorList>
            <person name="de Groot N.N."/>
        </authorList>
    </citation>
    <scope>NUCLEOTIDE SEQUENCE [LARGE SCALE GENOMIC DNA]</scope>
    <source>
        <strain evidence="2 3">DSM 10495</strain>
    </source>
</reference>
<evidence type="ECO:0000313" key="2">
    <source>
        <dbReference type="EMBL" id="SEC20431.1"/>
    </source>
</evidence>
<dbReference type="AlphaFoldDB" id="A0A1H4QLQ2"/>
<feature type="transmembrane region" description="Helical" evidence="1">
    <location>
        <begin position="47"/>
        <end position="69"/>
    </location>
</feature>
<keyword evidence="1" id="KW-1133">Transmembrane helix</keyword>
<dbReference type="Proteomes" id="UP000182652">
    <property type="component" value="Unassembled WGS sequence"/>
</dbReference>
<keyword evidence="1" id="KW-0472">Membrane</keyword>
<name>A0A1H4QLQ2_9MICC</name>
<feature type="transmembrane region" description="Helical" evidence="1">
    <location>
        <begin position="15"/>
        <end position="35"/>
    </location>
</feature>